<dbReference type="Proteomes" id="UP000476411">
    <property type="component" value="Chromosome"/>
</dbReference>
<gene>
    <name evidence="4" type="ORF">GWR21_21195</name>
</gene>
<evidence type="ECO:0000259" key="3">
    <source>
        <dbReference type="Pfam" id="PF23598"/>
    </source>
</evidence>
<dbReference type="EMBL" id="CP048113">
    <property type="protein sequence ID" value="QHS62027.1"/>
    <property type="molecule type" value="Genomic_DNA"/>
</dbReference>
<accession>A0A6B9ZJ86</accession>
<dbReference type="PANTHER" id="PTHR48051:SF1">
    <property type="entry name" value="RAS SUPPRESSOR PROTEIN 1"/>
    <property type="match status" value="1"/>
</dbReference>
<dbReference type="SUPFAM" id="SSF52058">
    <property type="entry name" value="L domain-like"/>
    <property type="match status" value="1"/>
</dbReference>
<dbReference type="RefSeq" id="WP_162333682.1">
    <property type="nucleotide sequence ID" value="NZ_CP048113.1"/>
</dbReference>
<sequence length="566" mass="64298">MKTTTPQIVSLSAIREKFDLSAYDVISNLDKGDVIFFDGDTHIDGHLNLDYTDSIHQEARLVFVNGNLIVAGDIAIRDYRPWLLVTGNVTCDVLYSGDNTTYINGDANVKYAYYGYYNDGSITVEGTTYVPYVLNSDHHSDITPEGAVLINLYSDDNDFFEYDYTSEELESKLVKAALDKSGMPDGWKFIEVLKAGKSPFLKNARPAKKENEEEIAKIAEGDTTAITELDLTDKKLKAFPLSLIKLTNLRKLILNDNDIEELPEEISSLTNLEELSLYGCKLKALPSSIGALKQLHTLNISSNFNLRTFPESIVNLTSLKVLKADHVSLELPATFKLPPNLEEISLYGAYRDRSNAADFPEAMLSLQHLKVLDLRDNYFKELPTSLEQVQSLEAFMWTGSNTDSDQFPDFTKFTHLKKLVISRKLLSWKEEVFDIPSLEYLVIDRNSEQKEYFDQTTADIWLEMMEEDPAQYGHLKKIIANKKLEADGRFSYILNPGVTPEDIQHINKLPKLKYLDLSFNKLPYLPDTIYELKVLEYIDLRYNSFSEEEQAKIAANLPGVQVIFND</sequence>
<proteinExistence type="predicted"/>
<evidence type="ECO:0000256" key="2">
    <source>
        <dbReference type="ARBA" id="ARBA00022737"/>
    </source>
</evidence>
<dbReference type="InterPro" id="IPR001611">
    <property type="entry name" value="Leu-rich_rpt"/>
</dbReference>
<dbReference type="InterPro" id="IPR003591">
    <property type="entry name" value="Leu-rich_rpt_typical-subtyp"/>
</dbReference>
<dbReference type="Pfam" id="PF23598">
    <property type="entry name" value="LRR_14"/>
    <property type="match status" value="1"/>
</dbReference>
<reference evidence="4 5" key="1">
    <citation type="submission" date="2020-01" db="EMBL/GenBank/DDBJ databases">
        <title>Complete genome sequence of Chitinophaga sp. H33E-04 isolated from quinoa roots.</title>
        <authorList>
            <person name="Weon H.-Y."/>
            <person name="Lee S.A."/>
        </authorList>
    </citation>
    <scope>NUCLEOTIDE SEQUENCE [LARGE SCALE GENOMIC DNA]</scope>
    <source>
        <strain evidence="4 5">H33E-04</strain>
    </source>
</reference>
<organism evidence="4 5">
    <name type="scientific">Chitinophaga agri</name>
    <dbReference type="NCBI Taxonomy" id="2703787"/>
    <lineage>
        <taxon>Bacteria</taxon>
        <taxon>Pseudomonadati</taxon>
        <taxon>Bacteroidota</taxon>
        <taxon>Chitinophagia</taxon>
        <taxon>Chitinophagales</taxon>
        <taxon>Chitinophagaceae</taxon>
        <taxon>Chitinophaga</taxon>
    </lineage>
</organism>
<feature type="domain" description="Disease resistance R13L4/SHOC-2-like LRR" evidence="3">
    <location>
        <begin position="243"/>
        <end position="327"/>
    </location>
</feature>
<keyword evidence="5" id="KW-1185">Reference proteome</keyword>
<dbReference type="InterPro" id="IPR055414">
    <property type="entry name" value="LRR_R13L4/SHOC2-like"/>
</dbReference>
<dbReference type="InterPro" id="IPR032675">
    <property type="entry name" value="LRR_dom_sf"/>
</dbReference>
<name>A0A6B9ZJ86_9BACT</name>
<dbReference type="SMART" id="SM00364">
    <property type="entry name" value="LRR_BAC"/>
    <property type="match status" value="4"/>
</dbReference>
<evidence type="ECO:0000256" key="1">
    <source>
        <dbReference type="ARBA" id="ARBA00022614"/>
    </source>
</evidence>
<protein>
    <recommendedName>
        <fullName evidence="3">Disease resistance R13L4/SHOC-2-like LRR domain-containing protein</fullName>
    </recommendedName>
</protein>
<dbReference type="Gene3D" id="3.80.10.10">
    <property type="entry name" value="Ribonuclease Inhibitor"/>
    <property type="match status" value="2"/>
</dbReference>
<keyword evidence="2" id="KW-0677">Repeat</keyword>
<dbReference type="KEGG" id="chih:GWR21_21195"/>
<evidence type="ECO:0000313" key="5">
    <source>
        <dbReference type="Proteomes" id="UP000476411"/>
    </source>
</evidence>
<keyword evidence="1" id="KW-0433">Leucine-rich repeat</keyword>
<dbReference type="InterPro" id="IPR050216">
    <property type="entry name" value="LRR_domain-containing"/>
</dbReference>
<evidence type="ECO:0000313" key="4">
    <source>
        <dbReference type="EMBL" id="QHS62027.1"/>
    </source>
</evidence>
<dbReference type="PANTHER" id="PTHR48051">
    <property type="match status" value="1"/>
</dbReference>
<dbReference type="SMART" id="SM00369">
    <property type="entry name" value="LRR_TYP"/>
    <property type="match status" value="4"/>
</dbReference>
<dbReference type="AlphaFoldDB" id="A0A6B9ZJ86"/>
<dbReference type="PROSITE" id="PS51450">
    <property type="entry name" value="LRR"/>
    <property type="match status" value="2"/>
</dbReference>
<dbReference type="GO" id="GO:0005737">
    <property type="term" value="C:cytoplasm"/>
    <property type="evidence" value="ECO:0007669"/>
    <property type="project" value="TreeGrafter"/>
</dbReference>